<sequence length="350" mass="38959">MVDAAAAASASAAGPEDDAVFDFNAPSYYDLDHSEDFEKGYVNNADGYFNQLDQEFDLYMQSVELEMARVGTHTAGGNNLRGDDDDDAHSNTDSAPDSSNEDTRSRDFSTRSVASASSKKPLTTPVAPTLHSAKRAQAMKHVRKPYVPQDDDTIELTKKFTAMPLPLSLDVAPHIAPNSTKPLTQPVMPKLATLARMGEKKTHHHPPTSPHKDEVMTPRRHPPRSAPTTVTPRSGGGAVRPQSPKLQSVARHAAYVREFEERLRKEEESERQKREFKARAAPSFKKRPSLEESHRPLTEPVPFNLSTSNYHPRKQVCEPEETSPKKDAKKKSTTEPLFRESERRAKAREA</sequence>
<proteinExistence type="predicted"/>
<dbReference type="EMBL" id="VJMH01003918">
    <property type="protein sequence ID" value="KAF0704396.1"/>
    <property type="molecule type" value="Genomic_DNA"/>
</dbReference>
<dbReference type="OrthoDB" id="79665at2759"/>
<feature type="non-terminal residue" evidence="2">
    <location>
        <position position="350"/>
    </location>
</feature>
<organism evidence="2">
    <name type="scientific">Aphanomyces stellatus</name>
    <dbReference type="NCBI Taxonomy" id="120398"/>
    <lineage>
        <taxon>Eukaryota</taxon>
        <taxon>Sar</taxon>
        <taxon>Stramenopiles</taxon>
        <taxon>Oomycota</taxon>
        <taxon>Saprolegniomycetes</taxon>
        <taxon>Saprolegniales</taxon>
        <taxon>Verrucalvaceae</taxon>
        <taxon>Aphanomyces</taxon>
    </lineage>
</organism>
<protein>
    <recommendedName>
        <fullName evidence="3">TPX2 C-terminal domain-containing protein</fullName>
    </recommendedName>
</protein>
<feature type="compositionally biased region" description="Basic and acidic residues" evidence="1">
    <location>
        <begin position="288"/>
        <end position="297"/>
    </location>
</feature>
<feature type="compositionally biased region" description="Basic and acidic residues" evidence="1">
    <location>
        <begin position="322"/>
        <end position="350"/>
    </location>
</feature>
<feature type="compositionally biased region" description="Basic residues" evidence="1">
    <location>
        <begin position="132"/>
        <end position="144"/>
    </location>
</feature>
<comment type="caution">
    <text evidence="2">The sequence shown here is derived from an EMBL/GenBank/DDBJ whole genome shotgun (WGS) entry which is preliminary data.</text>
</comment>
<feature type="region of interest" description="Disordered" evidence="1">
    <location>
        <begin position="74"/>
        <end position="144"/>
    </location>
</feature>
<reference evidence="2" key="1">
    <citation type="submission" date="2019-06" db="EMBL/GenBank/DDBJ databases">
        <title>Genomics analysis of Aphanomyces spp. identifies a new class of oomycete effector associated with host adaptation.</title>
        <authorList>
            <person name="Gaulin E."/>
        </authorList>
    </citation>
    <scope>NUCLEOTIDE SEQUENCE</scope>
    <source>
        <strain evidence="2">CBS 578.67</strain>
    </source>
</reference>
<accession>A0A6A4ZAX5</accession>
<name>A0A6A4ZAX5_9STRA</name>
<feature type="compositionally biased region" description="Polar residues" evidence="1">
    <location>
        <begin position="110"/>
        <end position="121"/>
    </location>
</feature>
<evidence type="ECO:0000313" key="2">
    <source>
        <dbReference type="EMBL" id="KAF0704396.1"/>
    </source>
</evidence>
<feature type="region of interest" description="Disordered" evidence="1">
    <location>
        <begin position="197"/>
        <end position="350"/>
    </location>
</feature>
<feature type="compositionally biased region" description="Basic and acidic residues" evidence="1">
    <location>
        <begin position="255"/>
        <end position="278"/>
    </location>
</feature>
<dbReference type="AlphaFoldDB" id="A0A6A4ZAX5"/>
<evidence type="ECO:0008006" key="3">
    <source>
        <dbReference type="Google" id="ProtNLM"/>
    </source>
</evidence>
<gene>
    <name evidence="2" type="ORF">As57867_007341</name>
</gene>
<evidence type="ECO:0000256" key="1">
    <source>
        <dbReference type="SAM" id="MobiDB-lite"/>
    </source>
</evidence>